<evidence type="ECO:0000256" key="2">
    <source>
        <dbReference type="SAM" id="SignalP"/>
    </source>
</evidence>
<dbReference type="Gene3D" id="3.40.1520.20">
    <property type="match status" value="1"/>
</dbReference>
<feature type="region of interest" description="Disordered" evidence="1">
    <location>
        <begin position="228"/>
        <end position="269"/>
    </location>
</feature>
<dbReference type="RefSeq" id="WP_188914624.1">
    <property type="nucleotide sequence ID" value="NZ_BMMF01000011.1"/>
</dbReference>
<dbReference type="EMBL" id="BMMF01000011">
    <property type="protein sequence ID" value="GGK45434.1"/>
    <property type="molecule type" value="Genomic_DNA"/>
</dbReference>
<organism evidence="3 4">
    <name type="scientific">Salinarimonas ramus</name>
    <dbReference type="NCBI Taxonomy" id="690164"/>
    <lineage>
        <taxon>Bacteria</taxon>
        <taxon>Pseudomonadati</taxon>
        <taxon>Pseudomonadota</taxon>
        <taxon>Alphaproteobacteria</taxon>
        <taxon>Hyphomicrobiales</taxon>
        <taxon>Salinarimonadaceae</taxon>
        <taxon>Salinarimonas</taxon>
    </lineage>
</organism>
<evidence type="ECO:0000313" key="4">
    <source>
        <dbReference type="Proteomes" id="UP000600449"/>
    </source>
</evidence>
<gene>
    <name evidence="3" type="ORF">GCM10011322_35800</name>
</gene>
<dbReference type="PROSITE" id="PS51318">
    <property type="entry name" value="TAT"/>
    <property type="match status" value="1"/>
</dbReference>
<feature type="chain" id="PRO_5036696686" description="BON domain-containing protein" evidence="2">
    <location>
        <begin position="23"/>
        <end position="269"/>
    </location>
</feature>
<name>A0A917V731_9HYPH</name>
<evidence type="ECO:0000256" key="1">
    <source>
        <dbReference type="SAM" id="MobiDB-lite"/>
    </source>
</evidence>
<accession>A0A917V731</accession>
<protein>
    <recommendedName>
        <fullName evidence="5">BON domain-containing protein</fullName>
    </recommendedName>
</protein>
<reference evidence="3 4" key="1">
    <citation type="journal article" date="2014" name="Int. J. Syst. Evol. Microbiol.">
        <title>Complete genome sequence of Corynebacterium casei LMG S-19264T (=DSM 44701T), isolated from a smear-ripened cheese.</title>
        <authorList>
            <consortium name="US DOE Joint Genome Institute (JGI-PGF)"/>
            <person name="Walter F."/>
            <person name="Albersmeier A."/>
            <person name="Kalinowski J."/>
            <person name="Ruckert C."/>
        </authorList>
    </citation>
    <scope>NUCLEOTIDE SEQUENCE [LARGE SCALE GENOMIC DNA]</scope>
    <source>
        <strain evidence="3 4">CGMCC 1.9161</strain>
    </source>
</reference>
<sequence>MTRTPRLALAGTALAGAATALAALLWLVPAGGTASAPQDPVATGSLNGAPPADAEASDDVAATETPDGAAEDAVASEPATVEPAAVEPVVAAAPPRPSPFRALRDADGLRLVGAVPDEAERSAILIAARARFVAEPVVSELVVDPQAEATPPPVAAVALSALARLAEGEARLAANVLALDGRALYPQARERIEDEMRVRLPEGWTAELAVETPQPTPEPMIAPVPARAAAPTPVATAEAATSEADAAPRPGSQQADLAATALHPLPPRR</sequence>
<evidence type="ECO:0008006" key="5">
    <source>
        <dbReference type="Google" id="ProtNLM"/>
    </source>
</evidence>
<evidence type="ECO:0000313" key="3">
    <source>
        <dbReference type="EMBL" id="GGK45434.1"/>
    </source>
</evidence>
<feature type="compositionally biased region" description="Low complexity" evidence="1">
    <location>
        <begin position="228"/>
        <end position="250"/>
    </location>
</feature>
<feature type="region of interest" description="Disordered" evidence="1">
    <location>
        <begin position="34"/>
        <end position="98"/>
    </location>
</feature>
<feature type="signal peptide" evidence="2">
    <location>
        <begin position="1"/>
        <end position="22"/>
    </location>
</feature>
<keyword evidence="2" id="KW-0732">Signal</keyword>
<feature type="compositionally biased region" description="Low complexity" evidence="1">
    <location>
        <begin position="73"/>
        <end position="93"/>
    </location>
</feature>
<comment type="caution">
    <text evidence="3">The sequence shown here is derived from an EMBL/GenBank/DDBJ whole genome shotgun (WGS) entry which is preliminary data.</text>
</comment>
<proteinExistence type="predicted"/>
<dbReference type="AlphaFoldDB" id="A0A917V731"/>
<keyword evidence="4" id="KW-1185">Reference proteome</keyword>
<dbReference type="InterPro" id="IPR006311">
    <property type="entry name" value="TAT_signal"/>
</dbReference>
<dbReference type="Proteomes" id="UP000600449">
    <property type="component" value="Unassembled WGS sequence"/>
</dbReference>